<dbReference type="GO" id="GO:0071011">
    <property type="term" value="C:precatalytic spliceosome"/>
    <property type="evidence" value="ECO:0007669"/>
    <property type="project" value="TreeGrafter"/>
</dbReference>
<gene>
    <name evidence="9" type="primary">LSM8</name>
    <name evidence="11" type="ORF">OAUR00152_LOCUS13309</name>
</gene>
<evidence type="ECO:0000313" key="11">
    <source>
        <dbReference type="EMBL" id="CAE2234635.1"/>
    </source>
</evidence>
<comment type="function">
    <text evidence="9">Plays role in pre-mRNA splicing as component of the U4/U6-U5 tri-snRNP complex that is involved in spliceosome assembly, and as component of the precatalytic spliceosome (spliceosome B complex). The heptameric LSM2-8 complex binds specifically to the 3'-terminal U-tract of U6 snRNA.</text>
</comment>
<evidence type="ECO:0000256" key="3">
    <source>
        <dbReference type="ARBA" id="ARBA00022664"/>
    </source>
</evidence>
<dbReference type="SUPFAM" id="SSF50182">
    <property type="entry name" value="Sm-like ribonucleoproteins"/>
    <property type="match status" value="1"/>
</dbReference>
<evidence type="ECO:0000256" key="7">
    <source>
        <dbReference type="ARBA" id="ARBA00023242"/>
    </source>
</evidence>
<dbReference type="PROSITE" id="PS52002">
    <property type="entry name" value="SM"/>
    <property type="match status" value="1"/>
</dbReference>
<dbReference type="PANTHER" id="PTHR15588:SF9">
    <property type="entry name" value="U6 SNRNA-ASSOCIATED SM-LIKE PROTEIN LSM8"/>
    <property type="match status" value="1"/>
</dbReference>
<dbReference type="FunFam" id="2.30.30.100:FF:000095">
    <property type="entry name" value="U6 snRNA-associated Sm-like protein LSm8"/>
    <property type="match status" value="1"/>
</dbReference>
<comment type="similarity">
    <text evidence="2 9">Belongs to the snRNP Sm proteins family.</text>
</comment>
<dbReference type="GO" id="GO:0000398">
    <property type="term" value="P:mRNA splicing, via spliceosome"/>
    <property type="evidence" value="ECO:0007669"/>
    <property type="project" value="UniProtKB-UniRule"/>
</dbReference>
<feature type="domain" description="Sm" evidence="10">
    <location>
        <begin position="1"/>
        <end position="76"/>
    </location>
</feature>
<comment type="subunit">
    <text evidence="9">LSm subunits form a heteromer with a doughnut shape.</text>
</comment>
<dbReference type="AlphaFoldDB" id="A0A7S4IN79"/>
<keyword evidence="7 9" id="KW-0539">Nucleus</keyword>
<dbReference type="EMBL" id="HBKQ01019703">
    <property type="protein sequence ID" value="CAE2234635.1"/>
    <property type="molecule type" value="Transcribed_RNA"/>
</dbReference>
<evidence type="ECO:0000259" key="10">
    <source>
        <dbReference type="PROSITE" id="PS52002"/>
    </source>
</evidence>
<evidence type="ECO:0000256" key="5">
    <source>
        <dbReference type="ARBA" id="ARBA00022884"/>
    </source>
</evidence>
<name>A0A7S4IN79_9STRA</name>
<protein>
    <recommendedName>
        <fullName evidence="9">U6 snRNA-associated Sm-like protein LSm8</fullName>
    </recommendedName>
</protein>
<comment type="subcellular location">
    <subcellularLocation>
        <location evidence="1 9">Nucleus</location>
    </subcellularLocation>
</comment>
<dbReference type="InterPro" id="IPR001163">
    <property type="entry name" value="Sm_dom_euk/arc"/>
</dbReference>
<dbReference type="InterPro" id="IPR047575">
    <property type="entry name" value="Sm"/>
</dbReference>
<dbReference type="GO" id="GO:0003729">
    <property type="term" value="F:mRNA binding"/>
    <property type="evidence" value="ECO:0007669"/>
    <property type="project" value="TreeGrafter"/>
</dbReference>
<evidence type="ECO:0000256" key="8">
    <source>
        <dbReference type="ARBA" id="ARBA00023274"/>
    </source>
</evidence>
<keyword evidence="3 9" id="KW-0507">mRNA processing</keyword>
<evidence type="ECO:0000256" key="4">
    <source>
        <dbReference type="ARBA" id="ARBA00022728"/>
    </source>
</evidence>
<keyword evidence="5 9" id="KW-0694">RNA-binding</keyword>
<dbReference type="InterPro" id="IPR034103">
    <property type="entry name" value="Lsm8"/>
</dbReference>
<evidence type="ECO:0000256" key="6">
    <source>
        <dbReference type="ARBA" id="ARBA00023187"/>
    </source>
</evidence>
<sequence>MASTLAEWNGKQVCVITCDGRSIFGALAGYDQLQNLILKDSSERVYSPDSPVEVVPLGLYVIRGDNVAIIADLDEEKEGEADLLDVRAEPLRPVVQQTR</sequence>
<organism evidence="11">
    <name type="scientific">Odontella aurita</name>
    <dbReference type="NCBI Taxonomy" id="265563"/>
    <lineage>
        <taxon>Eukaryota</taxon>
        <taxon>Sar</taxon>
        <taxon>Stramenopiles</taxon>
        <taxon>Ochrophyta</taxon>
        <taxon>Bacillariophyta</taxon>
        <taxon>Mediophyceae</taxon>
        <taxon>Biddulphiophycidae</taxon>
        <taxon>Eupodiscales</taxon>
        <taxon>Odontellaceae</taxon>
        <taxon>Odontella</taxon>
    </lineage>
</organism>
<keyword evidence="6 9" id="KW-0508">mRNA splicing</keyword>
<dbReference type="GO" id="GO:0005688">
    <property type="term" value="C:U6 snRNP"/>
    <property type="evidence" value="ECO:0007669"/>
    <property type="project" value="UniProtKB-UniRule"/>
</dbReference>
<evidence type="ECO:0000256" key="2">
    <source>
        <dbReference type="ARBA" id="ARBA00006850"/>
    </source>
</evidence>
<dbReference type="CDD" id="cd01727">
    <property type="entry name" value="LSm8"/>
    <property type="match status" value="1"/>
</dbReference>
<keyword evidence="8 9" id="KW-0687">Ribonucleoprotein</keyword>
<evidence type="ECO:0000256" key="9">
    <source>
        <dbReference type="RuleBase" id="RU365048"/>
    </source>
</evidence>
<dbReference type="Pfam" id="PF01423">
    <property type="entry name" value="LSM"/>
    <property type="match status" value="1"/>
</dbReference>
<dbReference type="InterPro" id="IPR010920">
    <property type="entry name" value="LSM_dom_sf"/>
</dbReference>
<keyword evidence="4 9" id="KW-0747">Spliceosome</keyword>
<dbReference type="SMART" id="SM00651">
    <property type="entry name" value="Sm"/>
    <property type="match status" value="1"/>
</dbReference>
<dbReference type="PANTHER" id="PTHR15588">
    <property type="entry name" value="LSM1"/>
    <property type="match status" value="1"/>
</dbReference>
<dbReference type="GO" id="GO:0046540">
    <property type="term" value="C:U4/U6 x U5 tri-snRNP complex"/>
    <property type="evidence" value="ECO:0007669"/>
    <property type="project" value="UniProtKB-UniRule"/>
</dbReference>
<evidence type="ECO:0000256" key="1">
    <source>
        <dbReference type="ARBA" id="ARBA00004123"/>
    </source>
</evidence>
<dbReference type="InterPro" id="IPR044642">
    <property type="entry name" value="PTHR15588"/>
</dbReference>
<proteinExistence type="inferred from homology"/>
<reference evidence="11" key="1">
    <citation type="submission" date="2021-01" db="EMBL/GenBank/DDBJ databases">
        <authorList>
            <person name="Corre E."/>
            <person name="Pelletier E."/>
            <person name="Niang G."/>
            <person name="Scheremetjew M."/>
            <person name="Finn R."/>
            <person name="Kale V."/>
            <person name="Holt S."/>
            <person name="Cochrane G."/>
            <person name="Meng A."/>
            <person name="Brown T."/>
            <person name="Cohen L."/>
        </authorList>
    </citation>
    <scope>NUCLEOTIDE SEQUENCE</scope>
    <source>
        <strain evidence="11">Isolate 1302-5</strain>
    </source>
</reference>
<accession>A0A7S4IN79</accession>
<dbReference type="Gene3D" id="2.30.30.100">
    <property type="match status" value="1"/>
</dbReference>